<name>A0A553I0J7_9PEZI</name>
<sequence>MMTARPVDALSCRPGRLWLQVHLYLYGTTKLHSRRKDRAHLGGLPTGGRRVHGQYPMALPDLPRLGSEATKHCDLQGSDLMPVLFFCKDDDQQTPRAMHWGRGKRRDLWRVWARYRMFGESDNGPASQATSTSMGSSPLPLDSCSKSTTRYGAKSRPSAQWAVHPCALMDHQVAVVLVGMYDEGSWLGLGGRRACSNRVFPTRARGGVRDKSPYWLPLPDGRPEDAGFTVLGWVLGNILPLPYCAVVPCLLLQKHPCQS</sequence>
<reference evidence="3" key="1">
    <citation type="submission" date="2019-06" db="EMBL/GenBank/DDBJ databases">
        <title>Draft genome sequence of the griseofulvin-producing fungus Xylaria cubensis strain G536.</title>
        <authorList>
            <person name="Mead M.E."/>
            <person name="Raja H.A."/>
            <person name="Steenwyk J.L."/>
            <person name="Knowles S.L."/>
            <person name="Oberlies N.H."/>
            <person name="Rokas A."/>
        </authorList>
    </citation>
    <scope>NUCLEOTIDE SEQUENCE [LARGE SCALE GENOMIC DNA]</scope>
    <source>
        <strain evidence="3">G536</strain>
    </source>
</reference>
<feature type="region of interest" description="Disordered" evidence="1">
    <location>
        <begin position="122"/>
        <end position="150"/>
    </location>
</feature>
<gene>
    <name evidence="2" type="ORF">FHL15_005409</name>
</gene>
<comment type="caution">
    <text evidence="2">The sequence shown here is derived from an EMBL/GenBank/DDBJ whole genome shotgun (WGS) entry which is preliminary data.</text>
</comment>
<feature type="compositionally biased region" description="Polar residues" evidence="1">
    <location>
        <begin position="124"/>
        <end position="136"/>
    </location>
</feature>
<dbReference type="Proteomes" id="UP000319160">
    <property type="component" value="Unassembled WGS sequence"/>
</dbReference>
<evidence type="ECO:0000313" key="2">
    <source>
        <dbReference type="EMBL" id="TRX93733.1"/>
    </source>
</evidence>
<proteinExistence type="predicted"/>
<organism evidence="2 3">
    <name type="scientific">Xylaria flabelliformis</name>
    <dbReference type="NCBI Taxonomy" id="2512241"/>
    <lineage>
        <taxon>Eukaryota</taxon>
        <taxon>Fungi</taxon>
        <taxon>Dikarya</taxon>
        <taxon>Ascomycota</taxon>
        <taxon>Pezizomycotina</taxon>
        <taxon>Sordariomycetes</taxon>
        <taxon>Xylariomycetidae</taxon>
        <taxon>Xylariales</taxon>
        <taxon>Xylariaceae</taxon>
        <taxon>Xylaria</taxon>
    </lineage>
</organism>
<evidence type="ECO:0000256" key="1">
    <source>
        <dbReference type="SAM" id="MobiDB-lite"/>
    </source>
</evidence>
<keyword evidence="3" id="KW-1185">Reference proteome</keyword>
<evidence type="ECO:0000313" key="3">
    <source>
        <dbReference type="Proteomes" id="UP000319160"/>
    </source>
</evidence>
<protein>
    <submittedName>
        <fullName evidence="2">Uncharacterized protein</fullName>
    </submittedName>
</protein>
<dbReference type="AlphaFoldDB" id="A0A553I0J7"/>
<dbReference type="OrthoDB" id="10604869at2759"/>
<dbReference type="EMBL" id="VFLP01000027">
    <property type="protein sequence ID" value="TRX93733.1"/>
    <property type="molecule type" value="Genomic_DNA"/>
</dbReference>
<accession>A0A553I0J7</accession>